<name>A0A2K2G5R8_9SPHN</name>
<feature type="coiled-coil region" evidence="1">
    <location>
        <begin position="141"/>
        <end position="168"/>
    </location>
</feature>
<evidence type="ECO:0000313" key="4">
    <source>
        <dbReference type="Proteomes" id="UP000236327"/>
    </source>
</evidence>
<dbReference type="EMBL" id="LYMM01000002">
    <property type="protein sequence ID" value="PNU06383.1"/>
    <property type="molecule type" value="Genomic_DNA"/>
</dbReference>
<proteinExistence type="predicted"/>
<reference evidence="3 4" key="1">
    <citation type="submission" date="2016-05" db="EMBL/GenBank/DDBJ databases">
        <title>Complete genome sequence of Novosphingobium guangzhouense SA925(T).</title>
        <authorList>
            <person name="Sha S."/>
        </authorList>
    </citation>
    <scope>NUCLEOTIDE SEQUENCE [LARGE SCALE GENOMIC DNA]</scope>
    <source>
        <strain evidence="3 4">SA925</strain>
    </source>
</reference>
<accession>A0A2K2G5R8</accession>
<evidence type="ECO:0000256" key="1">
    <source>
        <dbReference type="SAM" id="Coils"/>
    </source>
</evidence>
<sequence length="349" mass="38489">MSGISEGLAELGQGTAAAMAVEPRHGAAQDGHTHETDCLNCGTHLVGSHCHACGQAAHVHRSLGAFFHDLLHGVFHFEGKIWRTLPLLAWRPGRLTREYIDGRRASYVSPIALFLFCIFLMFAVFHATEGHEEPSTHTGNAQGVEHSIKRIEGEIAALEARQKAAAAKGQTIAGVDAQLSAQREALNTLRDVEAEGVDLKVDPDRRVSDIPTLDKAIKKFRSNPDLASYKLQTYAYKYSWALIPISVPFLWLLFPFSRRFHLYDHTVFVTYSLCFMTLLAIVAMIGGALGAAEIAAFLIFVPPLHMYRQLRGAYGISRFSALWRGAMLLVFSGLALAMFFTMIMAQTSL</sequence>
<keyword evidence="1" id="KW-0175">Coiled coil</keyword>
<feature type="transmembrane region" description="Helical" evidence="2">
    <location>
        <begin position="268"/>
        <end position="301"/>
    </location>
</feature>
<gene>
    <name evidence="3" type="ORF">A8V01_02190</name>
</gene>
<keyword evidence="2" id="KW-1133">Transmembrane helix</keyword>
<evidence type="ECO:0008006" key="5">
    <source>
        <dbReference type="Google" id="ProtNLM"/>
    </source>
</evidence>
<keyword evidence="4" id="KW-1185">Reference proteome</keyword>
<keyword evidence="2" id="KW-0812">Transmembrane</keyword>
<feature type="transmembrane region" description="Helical" evidence="2">
    <location>
        <begin position="107"/>
        <end position="127"/>
    </location>
</feature>
<dbReference type="Pfam" id="PF12412">
    <property type="entry name" value="DUF3667"/>
    <property type="match status" value="1"/>
</dbReference>
<keyword evidence="2" id="KW-0472">Membrane</keyword>
<evidence type="ECO:0000256" key="2">
    <source>
        <dbReference type="SAM" id="Phobius"/>
    </source>
</evidence>
<feature type="transmembrane region" description="Helical" evidence="2">
    <location>
        <begin position="321"/>
        <end position="345"/>
    </location>
</feature>
<dbReference type="OrthoDB" id="9111327at2"/>
<feature type="transmembrane region" description="Helical" evidence="2">
    <location>
        <begin position="238"/>
        <end position="256"/>
    </location>
</feature>
<dbReference type="AlphaFoldDB" id="A0A2K2G5R8"/>
<evidence type="ECO:0000313" key="3">
    <source>
        <dbReference type="EMBL" id="PNU06383.1"/>
    </source>
</evidence>
<organism evidence="3 4">
    <name type="scientific">Novosphingobium guangzhouense</name>
    <dbReference type="NCBI Taxonomy" id="1850347"/>
    <lineage>
        <taxon>Bacteria</taxon>
        <taxon>Pseudomonadati</taxon>
        <taxon>Pseudomonadota</taxon>
        <taxon>Alphaproteobacteria</taxon>
        <taxon>Sphingomonadales</taxon>
        <taxon>Sphingomonadaceae</taxon>
        <taxon>Novosphingobium</taxon>
    </lineage>
</organism>
<dbReference type="Proteomes" id="UP000236327">
    <property type="component" value="Unassembled WGS sequence"/>
</dbReference>
<dbReference type="InterPro" id="IPR022134">
    <property type="entry name" value="DUF3667"/>
</dbReference>
<protein>
    <recommendedName>
        <fullName evidence="5">DUF3667 domain-containing protein</fullName>
    </recommendedName>
</protein>
<dbReference type="RefSeq" id="WP_103094322.1">
    <property type="nucleotide sequence ID" value="NZ_LYMM01000002.1"/>
</dbReference>
<comment type="caution">
    <text evidence="3">The sequence shown here is derived from an EMBL/GenBank/DDBJ whole genome shotgun (WGS) entry which is preliminary data.</text>
</comment>